<feature type="transmembrane region" description="Helical" evidence="8">
    <location>
        <begin position="275"/>
        <end position="292"/>
    </location>
</feature>
<feature type="transmembrane region" description="Helical" evidence="8">
    <location>
        <begin position="54"/>
        <end position="72"/>
    </location>
</feature>
<feature type="transmembrane region" description="Helical" evidence="8">
    <location>
        <begin position="246"/>
        <end position="263"/>
    </location>
</feature>
<dbReference type="GO" id="GO:0005783">
    <property type="term" value="C:endoplasmic reticulum"/>
    <property type="evidence" value="ECO:0007669"/>
    <property type="project" value="TreeGrafter"/>
</dbReference>
<dbReference type="Proteomes" id="UP000193411">
    <property type="component" value="Unassembled WGS sequence"/>
</dbReference>
<keyword evidence="6 9" id="KW-0012">Acyltransferase</keyword>
<comment type="subcellular location">
    <subcellularLocation>
        <location evidence="1">Membrane</location>
        <topology evidence="1">Multi-pass membrane protein</topology>
    </subcellularLocation>
</comment>
<dbReference type="InterPro" id="IPR004299">
    <property type="entry name" value="MBOAT_fam"/>
</dbReference>
<feature type="transmembrane region" description="Helical" evidence="8">
    <location>
        <begin position="155"/>
        <end position="180"/>
    </location>
</feature>
<dbReference type="PANTHER" id="PTHR13906:SF4">
    <property type="entry name" value="LYSOPHOSPHOLIPID ACYLTRANSFERASE 6"/>
    <property type="match status" value="1"/>
</dbReference>
<dbReference type="OrthoDB" id="286734at2759"/>
<feature type="region of interest" description="Disordered" evidence="7">
    <location>
        <begin position="522"/>
        <end position="551"/>
    </location>
</feature>
<evidence type="ECO:0000256" key="2">
    <source>
        <dbReference type="ARBA" id="ARBA00022679"/>
    </source>
</evidence>
<evidence type="ECO:0000256" key="3">
    <source>
        <dbReference type="ARBA" id="ARBA00022692"/>
    </source>
</evidence>
<keyword evidence="4 8" id="KW-1133">Transmembrane helix</keyword>
<dbReference type="PANTHER" id="PTHR13906">
    <property type="entry name" value="PORCUPINE"/>
    <property type="match status" value="1"/>
</dbReference>
<evidence type="ECO:0000256" key="7">
    <source>
        <dbReference type="SAM" id="MobiDB-lite"/>
    </source>
</evidence>
<keyword evidence="10" id="KW-1185">Reference proteome</keyword>
<dbReference type="AlphaFoldDB" id="A0A1Y2HRP2"/>
<evidence type="ECO:0000256" key="6">
    <source>
        <dbReference type="ARBA" id="ARBA00023315"/>
    </source>
</evidence>
<comment type="caution">
    <text evidence="9">The sequence shown here is derived from an EMBL/GenBank/DDBJ whole genome shotgun (WGS) entry which is preliminary data.</text>
</comment>
<reference evidence="9 10" key="1">
    <citation type="submission" date="2016-07" db="EMBL/GenBank/DDBJ databases">
        <title>Pervasive Adenine N6-methylation of Active Genes in Fungi.</title>
        <authorList>
            <consortium name="DOE Joint Genome Institute"/>
            <person name="Mondo S.J."/>
            <person name="Dannebaum R.O."/>
            <person name="Kuo R.C."/>
            <person name="Labutti K."/>
            <person name="Haridas S."/>
            <person name="Kuo A."/>
            <person name="Salamov A."/>
            <person name="Ahrendt S.R."/>
            <person name="Lipzen A."/>
            <person name="Sullivan W."/>
            <person name="Andreopoulos W.B."/>
            <person name="Clum A."/>
            <person name="Lindquist E."/>
            <person name="Daum C."/>
            <person name="Ramamoorthy G.K."/>
            <person name="Gryganskyi A."/>
            <person name="Culley D."/>
            <person name="Magnuson J.K."/>
            <person name="James T.Y."/>
            <person name="O'Malley M.A."/>
            <person name="Stajich J.E."/>
            <person name="Spatafora J.W."/>
            <person name="Visel A."/>
            <person name="Grigoriev I.V."/>
        </authorList>
    </citation>
    <scope>NUCLEOTIDE SEQUENCE [LARGE SCALE GENOMIC DNA]</scope>
    <source>
        <strain evidence="9 10">PL171</strain>
    </source>
</reference>
<dbReference type="EMBL" id="MCFL01000013">
    <property type="protein sequence ID" value="ORZ37258.1"/>
    <property type="molecule type" value="Genomic_DNA"/>
</dbReference>
<feature type="transmembrane region" description="Helical" evidence="8">
    <location>
        <begin position="414"/>
        <end position="436"/>
    </location>
</feature>
<dbReference type="STRING" id="765915.A0A1Y2HRP2"/>
<accession>A0A1Y2HRP2</accession>
<evidence type="ECO:0000256" key="4">
    <source>
        <dbReference type="ARBA" id="ARBA00022989"/>
    </source>
</evidence>
<keyword evidence="2 9" id="KW-0808">Transferase</keyword>
<dbReference type="InterPro" id="IPR049941">
    <property type="entry name" value="LPLAT_7/PORCN-like"/>
</dbReference>
<keyword evidence="3 8" id="KW-0812">Transmembrane</keyword>
<dbReference type="GO" id="GO:0030258">
    <property type="term" value="P:lipid modification"/>
    <property type="evidence" value="ECO:0007669"/>
    <property type="project" value="TreeGrafter"/>
</dbReference>
<protein>
    <submittedName>
        <fullName evidence="9">MBOAT, membrane-bound O-acyltransferase family-domain-containing protein</fullName>
    </submittedName>
</protein>
<dbReference type="GO" id="GO:0047184">
    <property type="term" value="F:1-acylglycerophosphocholine O-acyltransferase activity"/>
    <property type="evidence" value="ECO:0007669"/>
    <property type="project" value="TreeGrafter"/>
</dbReference>
<keyword evidence="5 8" id="KW-0472">Membrane</keyword>
<gene>
    <name evidence="9" type="ORF">BCR44DRAFT_1498157</name>
</gene>
<name>A0A1Y2HRP2_9FUNG</name>
<evidence type="ECO:0000313" key="10">
    <source>
        <dbReference type="Proteomes" id="UP000193411"/>
    </source>
</evidence>
<organism evidence="9 10">
    <name type="scientific">Catenaria anguillulae PL171</name>
    <dbReference type="NCBI Taxonomy" id="765915"/>
    <lineage>
        <taxon>Eukaryota</taxon>
        <taxon>Fungi</taxon>
        <taxon>Fungi incertae sedis</taxon>
        <taxon>Blastocladiomycota</taxon>
        <taxon>Blastocladiomycetes</taxon>
        <taxon>Blastocladiales</taxon>
        <taxon>Catenariaceae</taxon>
        <taxon>Catenaria</taxon>
    </lineage>
</organism>
<evidence type="ECO:0000313" key="9">
    <source>
        <dbReference type="EMBL" id="ORZ37258.1"/>
    </source>
</evidence>
<feature type="transmembrane region" description="Helical" evidence="8">
    <location>
        <begin position="27"/>
        <end position="48"/>
    </location>
</feature>
<dbReference type="GO" id="GO:0046474">
    <property type="term" value="P:glycerophospholipid biosynthetic process"/>
    <property type="evidence" value="ECO:0007669"/>
    <property type="project" value="TreeGrafter"/>
</dbReference>
<proteinExistence type="predicted"/>
<evidence type="ECO:0000256" key="5">
    <source>
        <dbReference type="ARBA" id="ARBA00023136"/>
    </source>
</evidence>
<sequence length="551" mass="59883">MLDSYPLSLPLMWHPSRPSAASPAPTWAVSLKYLYICACSAFLCTFCFPDPWDLFHLTLGPVLVWLILAVCIQLNRPKLIPYLAWTVVLSHMSFSHLRRQWTDWGGYKFDHTAPQMVMVLKLTSAAWAVHDYYVSRMAKRAGKDAHLSSRQRAMAIPVPSLLEFAAYIFYFGGLFVGPAFEIAEFRRFVSGDMFLEGAATSALAAAEDASAALDRGAAPAYVVGQIARTPTPSRVTPRVPNPTLPMLRALLTSIVFMGGVVTLSERYAFSRLLTPAYLAPITSVGTLVRRFWRLQLSGFAARQQYYSVWLLAEGSCILAGLGFKGVIDNWNMGTASWLKHSVYLRLTPPGTRPTALTTIATYATSAIWHGFYPGYYLTFISGALITETAKILRRTLRPRAVATGSATIKLAYDVGGWVLTQSVLNYVVAPFLLLGLDESWSVWKANAFVGHIGLLVAVVACKVIGAPRRPAPVAGLKAGVAVESDSPAVVLPVNAGKPASIFEADASGVKFELDADVMRRAAAAESGRSGSNSPTRRRRKTSPGLRSAVGA</sequence>
<dbReference type="Pfam" id="PF03062">
    <property type="entry name" value="MBOAT"/>
    <property type="match status" value="1"/>
</dbReference>
<dbReference type="GO" id="GO:0016020">
    <property type="term" value="C:membrane"/>
    <property type="evidence" value="ECO:0007669"/>
    <property type="project" value="UniProtKB-SubCell"/>
</dbReference>
<feature type="transmembrane region" description="Helical" evidence="8">
    <location>
        <begin position="448"/>
        <end position="465"/>
    </location>
</feature>
<dbReference type="GO" id="GO:0003841">
    <property type="term" value="F:1-acylglycerol-3-phosphate O-acyltransferase activity"/>
    <property type="evidence" value="ECO:0007669"/>
    <property type="project" value="TreeGrafter"/>
</dbReference>
<evidence type="ECO:0000256" key="8">
    <source>
        <dbReference type="SAM" id="Phobius"/>
    </source>
</evidence>
<feature type="transmembrane region" description="Helical" evidence="8">
    <location>
        <begin position="304"/>
        <end position="323"/>
    </location>
</feature>
<evidence type="ECO:0000256" key="1">
    <source>
        <dbReference type="ARBA" id="ARBA00004141"/>
    </source>
</evidence>
<feature type="compositionally biased region" description="Low complexity" evidence="7">
    <location>
        <begin position="522"/>
        <end position="533"/>
    </location>
</feature>